<dbReference type="InterPro" id="IPR044691">
    <property type="entry name" value="DCC1_Trx"/>
</dbReference>
<gene>
    <name evidence="1" type="ordered locus">Gura_0568</name>
</gene>
<evidence type="ECO:0000313" key="2">
    <source>
        <dbReference type="Proteomes" id="UP000006695"/>
    </source>
</evidence>
<dbReference type="EMBL" id="CP000698">
    <property type="protein sequence ID" value="ABQ24780.1"/>
    <property type="molecule type" value="Genomic_DNA"/>
</dbReference>
<proteinExistence type="predicted"/>
<evidence type="ECO:0008006" key="3">
    <source>
        <dbReference type="Google" id="ProtNLM"/>
    </source>
</evidence>
<protein>
    <recommendedName>
        <fullName evidence="3">DUF393 domain-containing protein</fullName>
    </recommendedName>
</protein>
<dbReference type="KEGG" id="gur:Gura_0568"/>
<organism evidence="1 2">
    <name type="scientific">Geotalea uraniireducens (strain Rf4)</name>
    <name type="common">Geobacter uraniireducens</name>
    <dbReference type="NCBI Taxonomy" id="351605"/>
    <lineage>
        <taxon>Bacteria</taxon>
        <taxon>Pseudomonadati</taxon>
        <taxon>Thermodesulfobacteriota</taxon>
        <taxon>Desulfuromonadia</taxon>
        <taxon>Geobacterales</taxon>
        <taxon>Geobacteraceae</taxon>
        <taxon>Geotalea</taxon>
    </lineage>
</organism>
<dbReference type="PANTHER" id="PTHR34290:SF2">
    <property type="entry name" value="OS04G0668800 PROTEIN"/>
    <property type="match status" value="1"/>
</dbReference>
<dbReference type="HOGENOM" id="CLU_086500_2_1_7"/>
<dbReference type="Pfam" id="PF04134">
    <property type="entry name" value="DCC1-like"/>
    <property type="match status" value="1"/>
</dbReference>
<dbReference type="Proteomes" id="UP000006695">
    <property type="component" value="Chromosome"/>
</dbReference>
<keyword evidence="2" id="KW-1185">Reference proteome</keyword>
<dbReference type="PANTHER" id="PTHR34290">
    <property type="entry name" value="SI:CH73-390P7.2"/>
    <property type="match status" value="1"/>
</dbReference>
<dbReference type="STRING" id="351605.Gura_0568"/>
<evidence type="ECO:0000313" key="1">
    <source>
        <dbReference type="EMBL" id="ABQ24780.1"/>
    </source>
</evidence>
<dbReference type="AlphaFoldDB" id="A5GCB7"/>
<sequence>MTMPKQPEFPIRVFYDGSCSVCATEIEHYLREDHGGKLLPVDISARDFDPEPYHIPLEAFMYELHVIDQSGAVYRGVEAFWAIWQAFPTSTIYGVLGAVIRMPVVKPFARLLYKGFARVRPYLPKRTHCDGGSCRIGKHGNP</sequence>
<accession>A5GCB7</accession>
<name>A5GCB7_GEOUR</name>
<dbReference type="InterPro" id="IPR007263">
    <property type="entry name" value="DCC1-like"/>
</dbReference>
<reference evidence="1 2" key="1">
    <citation type="submission" date="2007-05" db="EMBL/GenBank/DDBJ databases">
        <title>Complete sequence of Geobacter uraniireducens Rf4.</title>
        <authorList>
            <consortium name="US DOE Joint Genome Institute"/>
            <person name="Copeland A."/>
            <person name="Lucas S."/>
            <person name="Lapidus A."/>
            <person name="Barry K."/>
            <person name="Detter J.C."/>
            <person name="Glavina del Rio T."/>
            <person name="Hammon N."/>
            <person name="Israni S."/>
            <person name="Dalin E."/>
            <person name="Tice H."/>
            <person name="Pitluck S."/>
            <person name="Chertkov O."/>
            <person name="Brettin T."/>
            <person name="Bruce D."/>
            <person name="Han C."/>
            <person name="Schmutz J."/>
            <person name="Larimer F."/>
            <person name="Land M."/>
            <person name="Hauser L."/>
            <person name="Kyrpides N."/>
            <person name="Mikhailova N."/>
            <person name="Shelobolina E."/>
            <person name="Aklujkar M."/>
            <person name="Lovley D."/>
            <person name="Richardson P."/>
        </authorList>
    </citation>
    <scope>NUCLEOTIDE SEQUENCE [LARGE SCALE GENOMIC DNA]</scope>
    <source>
        <strain evidence="1 2">Rf4</strain>
    </source>
</reference>
<dbReference type="GO" id="GO:0015035">
    <property type="term" value="F:protein-disulfide reductase activity"/>
    <property type="evidence" value="ECO:0007669"/>
    <property type="project" value="InterPro"/>
</dbReference>